<dbReference type="PANTHER" id="PTHR32361">
    <property type="entry name" value="FERRIC/CUPRIC REDUCTASE TRANSMEMBRANE COMPONENT"/>
    <property type="match status" value="1"/>
</dbReference>
<feature type="transmembrane region" description="Helical" evidence="13">
    <location>
        <begin position="152"/>
        <end position="171"/>
    </location>
</feature>
<evidence type="ECO:0000256" key="10">
    <source>
        <dbReference type="ARBA" id="ARBA00023065"/>
    </source>
</evidence>
<evidence type="ECO:0000256" key="3">
    <source>
        <dbReference type="ARBA" id="ARBA00012668"/>
    </source>
</evidence>
<keyword evidence="11 13" id="KW-0472">Membrane</keyword>
<feature type="transmembrane region" description="Helical" evidence="13">
    <location>
        <begin position="186"/>
        <end position="210"/>
    </location>
</feature>
<dbReference type="Pfam" id="PF08022">
    <property type="entry name" value="FAD_binding_8"/>
    <property type="match status" value="1"/>
</dbReference>
<comment type="subcellular location">
    <subcellularLocation>
        <location evidence="1">Cell membrane</location>
        <topology evidence="1">Multi-pass membrane protein</topology>
    </subcellularLocation>
</comment>
<evidence type="ECO:0000256" key="12">
    <source>
        <dbReference type="ARBA" id="ARBA00048483"/>
    </source>
</evidence>
<evidence type="ECO:0000256" key="13">
    <source>
        <dbReference type="SAM" id="Phobius"/>
    </source>
</evidence>
<accession>A0A9P4J253</accession>
<dbReference type="InterPro" id="IPR013130">
    <property type="entry name" value="Fe3_Rdtase_TM_dom"/>
</dbReference>
<dbReference type="GO" id="GO:0015677">
    <property type="term" value="P:copper ion import"/>
    <property type="evidence" value="ECO:0007669"/>
    <property type="project" value="TreeGrafter"/>
</dbReference>
<keyword evidence="7" id="KW-0249">Electron transport</keyword>
<protein>
    <recommendedName>
        <fullName evidence="3">ferric-chelate reductase (NADPH)</fullName>
        <ecNumber evidence="3">1.16.1.9</ecNumber>
    </recommendedName>
</protein>
<dbReference type="OrthoDB" id="4494341at2759"/>
<dbReference type="InterPro" id="IPR013121">
    <property type="entry name" value="Fe_red_NAD-bd_6"/>
</dbReference>
<organism evidence="15 16">
    <name type="scientific">Myriangium duriaei CBS 260.36</name>
    <dbReference type="NCBI Taxonomy" id="1168546"/>
    <lineage>
        <taxon>Eukaryota</taxon>
        <taxon>Fungi</taxon>
        <taxon>Dikarya</taxon>
        <taxon>Ascomycota</taxon>
        <taxon>Pezizomycotina</taxon>
        <taxon>Dothideomycetes</taxon>
        <taxon>Dothideomycetidae</taxon>
        <taxon>Myriangiales</taxon>
        <taxon>Myriangiaceae</taxon>
        <taxon>Myriangium</taxon>
    </lineage>
</organism>
<evidence type="ECO:0000259" key="14">
    <source>
        <dbReference type="PROSITE" id="PS51384"/>
    </source>
</evidence>
<evidence type="ECO:0000256" key="9">
    <source>
        <dbReference type="ARBA" id="ARBA00023002"/>
    </source>
</evidence>
<reference evidence="15" key="1">
    <citation type="journal article" date="2020" name="Stud. Mycol.">
        <title>101 Dothideomycetes genomes: a test case for predicting lifestyles and emergence of pathogens.</title>
        <authorList>
            <person name="Haridas S."/>
            <person name="Albert R."/>
            <person name="Binder M."/>
            <person name="Bloem J."/>
            <person name="Labutti K."/>
            <person name="Salamov A."/>
            <person name="Andreopoulos B."/>
            <person name="Baker S."/>
            <person name="Barry K."/>
            <person name="Bills G."/>
            <person name="Bluhm B."/>
            <person name="Cannon C."/>
            <person name="Castanera R."/>
            <person name="Culley D."/>
            <person name="Daum C."/>
            <person name="Ezra D."/>
            <person name="Gonzalez J."/>
            <person name="Henrissat B."/>
            <person name="Kuo A."/>
            <person name="Liang C."/>
            <person name="Lipzen A."/>
            <person name="Lutzoni F."/>
            <person name="Magnuson J."/>
            <person name="Mondo S."/>
            <person name="Nolan M."/>
            <person name="Ohm R."/>
            <person name="Pangilinan J."/>
            <person name="Park H.-J."/>
            <person name="Ramirez L."/>
            <person name="Alfaro M."/>
            <person name="Sun H."/>
            <person name="Tritt A."/>
            <person name="Yoshinaga Y."/>
            <person name="Zwiers L.-H."/>
            <person name="Turgeon B."/>
            <person name="Goodwin S."/>
            <person name="Spatafora J."/>
            <person name="Crous P."/>
            <person name="Grigoriev I."/>
        </authorList>
    </citation>
    <scope>NUCLEOTIDE SEQUENCE</scope>
    <source>
        <strain evidence="15">CBS 260.36</strain>
    </source>
</reference>
<dbReference type="EMBL" id="ML996088">
    <property type="protein sequence ID" value="KAF2151039.1"/>
    <property type="molecule type" value="Genomic_DNA"/>
</dbReference>
<evidence type="ECO:0000256" key="1">
    <source>
        <dbReference type="ARBA" id="ARBA00004651"/>
    </source>
</evidence>
<gene>
    <name evidence="15" type="ORF">K461DRAFT_307714</name>
</gene>
<dbReference type="EC" id="1.16.1.9" evidence="3"/>
<dbReference type="InterPro" id="IPR039261">
    <property type="entry name" value="FNR_nucleotide-bd"/>
</dbReference>
<dbReference type="Pfam" id="PF01794">
    <property type="entry name" value="Ferric_reduct"/>
    <property type="match status" value="1"/>
</dbReference>
<sequence>MQLLHPATLLCDHMILSGIPASTYTVPPQLACVAFAENDSSDRAALEDENDLGPPEYTAVNHKFVLRLVYIWIAIIGTIFTYRLVMLYVAHTRKMACLYNDKQNYFTIPTANHSVFKRYILDSPLFRKRHNREFKISTAINVGTLPTRLQTMLLVAYYVINIIFCLVELPYGDNYFTTALGNRTSLIALANMIPLFLMAGRNNILILALDISFDTYNMMHRWLGRLVVLESIAHALTYIVHKVQTEGWKALWNAAGKSTIILTGVISVCAFTFLLLHSPSMVRHAYYEAFLHAHILVAATAVIALWVHLSKFPWGWAHRILLAAVIIWVFERFMRVQNLIRNNVGAGGTLAEVQAMPGNACRVTLHLARPWKFRPGQYVFLYIPSIGWWTNHPFSVAWSDEYRHVHSEQGLAIDSEDSGSEKALSINSEDVLAIRKTSMCLVVRCRTGFTSKLWARAQQNPGGKFITTAFAEGPYGSQDLSSYGTVMLFAAGVGITHQIPFLRSLVADYNNYSGATRRVTLVWVIQSTDHLEWIRPWLTDILEMENRCDVLKILLFITRPRNEKELQSPSSSVQMFPGKPNVEALVAAQQHHQVGAMAVTVCGTGSLSDDVRRAVRMSCHASTIDFIENAFSW</sequence>
<dbReference type="GO" id="GO:0006826">
    <property type="term" value="P:iron ion transport"/>
    <property type="evidence" value="ECO:0007669"/>
    <property type="project" value="UniProtKB-ARBA"/>
</dbReference>
<comment type="catalytic activity">
    <reaction evidence="12">
        <text>2 a Fe(II)-siderophore + NADP(+) + H(+) = 2 a Fe(III)-siderophore + NADPH</text>
        <dbReference type="Rhea" id="RHEA:28795"/>
        <dbReference type="Rhea" id="RHEA-COMP:11342"/>
        <dbReference type="Rhea" id="RHEA-COMP:11344"/>
        <dbReference type="ChEBI" id="CHEBI:15378"/>
        <dbReference type="ChEBI" id="CHEBI:29033"/>
        <dbReference type="ChEBI" id="CHEBI:29034"/>
        <dbReference type="ChEBI" id="CHEBI:57783"/>
        <dbReference type="ChEBI" id="CHEBI:58349"/>
        <dbReference type="EC" id="1.16.1.9"/>
    </reaction>
</comment>
<keyword evidence="9" id="KW-0560">Oxidoreductase</keyword>
<evidence type="ECO:0000256" key="8">
    <source>
        <dbReference type="ARBA" id="ARBA00022989"/>
    </source>
</evidence>
<feature type="domain" description="FAD-binding FR-type" evidence="14">
    <location>
        <begin position="343"/>
        <end position="481"/>
    </location>
</feature>
<dbReference type="InterPro" id="IPR051410">
    <property type="entry name" value="Ferric/Cupric_Reductase"/>
</dbReference>
<dbReference type="GO" id="GO:0052851">
    <property type="term" value="F:ferric-chelate reductase (NADPH) activity"/>
    <property type="evidence" value="ECO:0007669"/>
    <property type="project" value="UniProtKB-EC"/>
</dbReference>
<feature type="transmembrane region" description="Helical" evidence="13">
    <location>
        <begin position="289"/>
        <end position="309"/>
    </location>
</feature>
<dbReference type="SUPFAM" id="SSF63380">
    <property type="entry name" value="Riboflavin synthase domain-like"/>
    <property type="match status" value="1"/>
</dbReference>
<dbReference type="AlphaFoldDB" id="A0A9P4J253"/>
<evidence type="ECO:0000256" key="6">
    <source>
        <dbReference type="ARBA" id="ARBA00022692"/>
    </source>
</evidence>
<dbReference type="SFLD" id="SFLDG01168">
    <property type="entry name" value="Ferric_reductase_subgroup_(FRE"/>
    <property type="match status" value="1"/>
</dbReference>
<evidence type="ECO:0000313" key="15">
    <source>
        <dbReference type="EMBL" id="KAF2151039.1"/>
    </source>
</evidence>
<dbReference type="CDD" id="cd06186">
    <property type="entry name" value="NOX_Duox_like_FAD_NADP"/>
    <property type="match status" value="1"/>
</dbReference>
<evidence type="ECO:0000256" key="11">
    <source>
        <dbReference type="ARBA" id="ARBA00023136"/>
    </source>
</evidence>
<dbReference type="SUPFAM" id="SSF52343">
    <property type="entry name" value="Ferredoxin reductase-like, C-terminal NADP-linked domain"/>
    <property type="match status" value="1"/>
</dbReference>
<dbReference type="Proteomes" id="UP000799439">
    <property type="component" value="Unassembled WGS sequence"/>
</dbReference>
<dbReference type="Gene3D" id="3.40.50.80">
    <property type="entry name" value="Nucleotide-binding domain of ferredoxin-NADP reductase (FNR) module"/>
    <property type="match status" value="1"/>
</dbReference>
<dbReference type="SFLD" id="SFLDS00052">
    <property type="entry name" value="Ferric_Reductase_Domain"/>
    <property type="match status" value="1"/>
</dbReference>
<dbReference type="Pfam" id="PF08030">
    <property type="entry name" value="NAD_binding_6"/>
    <property type="match status" value="1"/>
</dbReference>
<feature type="transmembrane region" description="Helical" evidence="13">
    <location>
        <begin position="222"/>
        <end position="240"/>
    </location>
</feature>
<feature type="transmembrane region" description="Helical" evidence="13">
    <location>
        <begin position="315"/>
        <end position="333"/>
    </location>
</feature>
<evidence type="ECO:0000256" key="2">
    <source>
        <dbReference type="ARBA" id="ARBA00006278"/>
    </source>
</evidence>
<dbReference type="GO" id="GO:0006879">
    <property type="term" value="P:intracellular iron ion homeostasis"/>
    <property type="evidence" value="ECO:0007669"/>
    <property type="project" value="TreeGrafter"/>
</dbReference>
<keyword evidence="16" id="KW-1185">Reference proteome</keyword>
<keyword evidence="10" id="KW-0406">Ion transport</keyword>
<evidence type="ECO:0000256" key="5">
    <source>
        <dbReference type="ARBA" id="ARBA00022475"/>
    </source>
</evidence>
<proteinExistence type="inferred from homology"/>
<dbReference type="InterPro" id="IPR017938">
    <property type="entry name" value="Riboflavin_synthase-like_b-brl"/>
</dbReference>
<evidence type="ECO:0000256" key="4">
    <source>
        <dbReference type="ARBA" id="ARBA00022448"/>
    </source>
</evidence>
<dbReference type="PROSITE" id="PS51384">
    <property type="entry name" value="FAD_FR"/>
    <property type="match status" value="1"/>
</dbReference>
<name>A0A9P4J253_9PEZI</name>
<dbReference type="InterPro" id="IPR017927">
    <property type="entry name" value="FAD-bd_FR_type"/>
</dbReference>
<evidence type="ECO:0000256" key="7">
    <source>
        <dbReference type="ARBA" id="ARBA00022982"/>
    </source>
</evidence>
<keyword evidence="8 13" id="KW-1133">Transmembrane helix</keyword>
<evidence type="ECO:0000313" key="16">
    <source>
        <dbReference type="Proteomes" id="UP000799439"/>
    </source>
</evidence>
<keyword evidence="4" id="KW-0813">Transport</keyword>
<feature type="transmembrane region" description="Helical" evidence="13">
    <location>
        <begin position="64"/>
        <end position="85"/>
    </location>
</feature>
<comment type="caution">
    <text evidence="15">The sequence shown here is derived from an EMBL/GenBank/DDBJ whole genome shotgun (WGS) entry which is preliminary data.</text>
</comment>
<dbReference type="InterPro" id="IPR013112">
    <property type="entry name" value="FAD-bd_8"/>
</dbReference>
<keyword evidence="6 13" id="KW-0812">Transmembrane</keyword>
<keyword evidence="5" id="KW-1003">Cell membrane</keyword>
<comment type="similarity">
    <text evidence="2">Belongs to the ferric reductase (FRE) family.</text>
</comment>
<dbReference type="PANTHER" id="PTHR32361:SF24">
    <property type="entry name" value="REDUCTASE, PUTATIVE (AFU_ORTHOLOGUE AFUA_3G10820)-RELATED"/>
    <property type="match status" value="1"/>
</dbReference>
<dbReference type="GO" id="GO:0005886">
    <property type="term" value="C:plasma membrane"/>
    <property type="evidence" value="ECO:0007669"/>
    <property type="project" value="UniProtKB-SubCell"/>
</dbReference>
<feature type="transmembrane region" description="Helical" evidence="13">
    <location>
        <begin position="260"/>
        <end position="277"/>
    </location>
</feature>